<gene>
    <name evidence="2" type="ORF">IHE50_01405</name>
</gene>
<keyword evidence="1" id="KW-1133">Transmembrane helix</keyword>
<feature type="transmembrane region" description="Helical" evidence="1">
    <location>
        <begin position="88"/>
        <end position="110"/>
    </location>
</feature>
<organism evidence="2 3">
    <name type="scientific">Candidatus Acidifodinimicrobium mancum</name>
    <dbReference type="NCBI Taxonomy" id="2898728"/>
    <lineage>
        <taxon>Archaea</taxon>
        <taxon>Candidatus Parvarchaeota</taxon>
        <taxon>Candidatus Acidifodinimicrobiaceae</taxon>
        <taxon>Candidatus Acidifodinimicrobium</taxon>
    </lineage>
</organism>
<protein>
    <submittedName>
        <fullName evidence="2">Uncharacterized protein</fullName>
    </submittedName>
</protein>
<comment type="caution">
    <text evidence="2">The sequence shown here is derived from an EMBL/GenBank/DDBJ whole genome shotgun (WGS) entry which is preliminary data.</text>
</comment>
<keyword evidence="1" id="KW-0472">Membrane</keyword>
<keyword evidence="1" id="KW-0812">Transmembrane</keyword>
<feature type="transmembrane region" description="Helical" evidence="1">
    <location>
        <begin position="13"/>
        <end position="35"/>
    </location>
</feature>
<feature type="transmembrane region" description="Helical" evidence="1">
    <location>
        <begin position="56"/>
        <end position="82"/>
    </location>
</feature>
<name>A0A8T3UZA8_9ARCH</name>
<dbReference type="AlphaFoldDB" id="A0A8T3UZA8"/>
<dbReference type="EMBL" id="JADFAQ010000020">
    <property type="protein sequence ID" value="MBE5728055.1"/>
    <property type="molecule type" value="Genomic_DNA"/>
</dbReference>
<sequence length="111" mass="12899">MIIFSFIYNGFDLYYRIISFVFNLLAFVFLFIGIYKVRKNPTQMFAKIFVNPKKTIVAFLFLFVSAVAIAAGYLSTGFVSFYSPGTIIWEYANLVAYFGLMMFSILFFNFK</sequence>
<dbReference type="Proteomes" id="UP000763484">
    <property type="component" value="Unassembled WGS sequence"/>
</dbReference>
<evidence type="ECO:0000313" key="3">
    <source>
        <dbReference type="Proteomes" id="UP000763484"/>
    </source>
</evidence>
<evidence type="ECO:0000256" key="1">
    <source>
        <dbReference type="SAM" id="Phobius"/>
    </source>
</evidence>
<accession>A0A8T3UZA8</accession>
<reference evidence="2 3" key="1">
    <citation type="submission" date="2020-09" db="EMBL/GenBank/DDBJ databases">
        <title>Genomic characterization of a novel Parvarchaeota family in acid mine drainage sediments.</title>
        <authorList>
            <person name="Luo Z.-H."/>
        </authorList>
    </citation>
    <scope>NUCLEOTIDE SEQUENCE [LARGE SCALE GENOMIC DNA]</scope>
    <source>
        <strain evidence="2">TL1-5_bins.178</strain>
    </source>
</reference>
<evidence type="ECO:0000313" key="2">
    <source>
        <dbReference type="EMBL" id="MBE5728055.1"/>
    </source>
</evidence>
<proteinExistence type="predicted"/>